<accession>A0A0F7CL98</accession>
<evidence type="ECO:0000313" key="2">
    <source>
        <dbReference type="Proteomes" id="UP000067434"/>
    </source>
</evidence>
<dbReference type="RefSeq" id="WP_052884564.1">
    <property type="nucleotide sequence ID" value="NZ_CP009961.1"/>
</dbReference>
<protein>
    <submittedName>
        <fullName evidence="1">Uncharacterized protein</fullName>
    </submittedName>
</protein>
<sequence>MIKIRTTGINLTTYISLTAEPGPSPLPGGCFGERWIAEKAQEYGVKIHRGLYKCPRCGLEANADINACLNIARKAGYTLPAPSKIEAFIPTHQGVVAATEKKKTTTGSQRITPRRGNREPALVAQGGSVIKSHL</sequence>
<gene>
    <name evidence="1" type="ORF">MA03_06995</name>
</gene>
<dbReference type="HOGENOM" id="CLU_1891552_0_0_2"/>
<dbReference type="PATRIC" id="fig|1550241.5.peg.1449"/>
<keyword evidence="2" id="KW-1185">Reference proteome</keyword>
<proteinExistence type="predicted"/>
<dbReference type="OrthoDB" id="168528at2157"/>
<dbReference type="Proteomes" id="UP000067434">
    <property type="component" value="Chromosome"/>
</dbReference>
<dbReference type="EMBL" id="CP009961">
    <property type="protein sequence ID" value="AKG39036.1"/>
    <property type="molecule type" value="Genomic_DNA"/>
</dbReference>
<dbReference type="AlphaFoldDB" id="A0A0F7CL98"/>
<dbReference type="KEGG" id="thf:MA03_06995"/>
<organism evidence="1 2">
    <name type="scientific">Infirmifilum uzonense</name>
    <dbReference type="NCBI Taxonomy" id="1550241"/>
    <lineage>
        <taxon>Archaea</taxon>
        <taxon>Thermoproteota</taxon>
        <taxon>Thermoprotei</taxon>
        <taxon>Thermofilales</taxon>
        <taxon>Thermofilaceae</taxon>
        <taxon>Infirmifilum</taxon>
    </lineage>
</organism>
<reference evidence="1 2" key="1">
    <citation type="journal article" date="2015" name="Stand. Genomic Sci.">
        <title>Complete genome sequence of and proposal of Thermofilum uzonense sp. nov. a novel hyperthermophilic crenarchaeon and emended description of the genus Thermofilum.</title>
        <authorList>
            <person name="Toshchakov S.V."/>
            <person name="Korzhenkov A.A."/>
            <person name="Samarov N.I."/>
            <person name="Mazunin I.O."/>
            <person name="Mozhey O.I."/>
            <person name="Shmyr I.S."/>
            <person name="Derbikova K.S."/>
            <person name="Taranov E.A."/>
            <person name="Dominova I.N."/>
            <person name="Bonch-Osmolovskaya E.A."/>
            <person name="Patrushev M.V."/>
            <person name="Podosokorskaya O.A."/>
            <person name="Kublanov I.V."/>
        </authorList>
    </citation>
    <scope>NUCLEOTIDE SEQUENCE [LARGE SCALE GENOMIC DNA]</scope>
    <source>
        <strain evidence="1 2">1807-2</strain>
    </source>
</reference>
<dbReference type="GeneID" id="25401964"/>
<dbReference type="STRING" id="1550241.MA03_06995"/>
<name>A0A0F7CL98_9CREN</name>
<evidence type="ECO:0000313" key="1">
    <source>
        <dbReference type="EMBL" id="AKG39036.1"/>
    </source>
</evidence>